<dbReference type="AlphaFoldDB" id="D2VHT1"/>
<dbReference type="Pfam" id="PF02099">
    <property type="entry name" value="Josephin"/>
    <property type="match status" value="1"/>
</dbReference>
<evidence type="ECO:0000256" key="6">
    <source>
        <dbReference type="PROSITE-ProRule" id="PRU00331"/>
    </source>
</evidence>
<reference evidence="9 10" key="1">
    <citation type="journal article" date="2010" name="Cell">
        <title>The genome of Naegleria gruberi illuminates early eukaryotic versatility.</title>
        <authorList>
            <person name="Fritz-Laylin L.K."/>
            <person name="Prochnik S.E."/>
            <person name="Ginger M.L."/>
            <person name="Dacks J.B."/>
            <person name="Carpenter M.L."/>
            <person name="Field M.C."/>
            <person name="Kuo A."/>
            <person name="Paredez A."/>
            <person name="Chapman J."/>
            <person name="Pham J."/>
            <person name="Shu S."/>
            <person name="Neupane R."/>
            <person name="Cipriano M."/>
            <person name="Mancuso J."/>
            <person name="Tu H."/>
            <person name="Salamov A."/>
            <person name="Lindquist E."/>
            <person name="Shapiro H."/>
            <person name="Lucas S."/>
            <person name="Grigoriev I.V."/>
            <person name="Cande W.Z."/>
            <person name="Fulton C."/>
            <person name="Rokhsar D.S."/>
            <person name="Dawson S.C."/>
        </authorList>
    </citation>
    <scope>NUCLEOTIDE SEQUENCE [LARGE SCALE GENOMIC DNA]</scope>
    <source>
        <strain evidence="9 10">NEG-M</strain>
    </source>
</reference>
<sequence>MIKQRSSITSDFSNADDDEQSNVVASSVDKLIDPQHYLSSSSSTVQSHRTNGISSYGTTTNNDSVGGASYEFKSSSPLNIVEEPNHGKDDHHDESISERHDESKEEFNLPLHKPLMNQYGLGSSCCVSTTYLLQSIAPRSSCKTELIHEKQKRQLCAKHSINNLLQQKLETNEFDKVADCIFNTERELYYGSFDSSSSRLSRWFKKKSMSNYHKKKILLLGSFGNYSYEVVESILTQKQMKLHNLKPSELNENNLSNDLWNLKDPKMVGLLFNQQYYVQVGGGGCLPFFASKRQVERRPASGHWWAVGKIILNEERELWFNHDSKLKEPYEIETIENVYKYVYSLCKDNQDILVWKVEG</sequence>
<dbReference type="InterPro" id="IPR040053">
    <property type="entry name" value="JOSD1/2"/>
</dbReference>
<name>D2VHT1_NAEGR</name>
<dbReference type="EC" id="3.4.19.12" evidence="2"/>
<dbReference type="Gene3D" id="3.90.70.40">
    <property type="match status" value="1"/>
</dbReference>
<dbReference type="InParanoid" id="D2VHT1"/>
<keyword evidence="5" id="KW-0378">Hydrolase</keyword>
<dbReference type="PANTHER" id="PTHR13291">
    <property type="entry name" value="JOSEPHIN 1, 2"/>
    <property type="match status" value="1"/>
</dbReference>
<feature type="region of interest" description="Disordered" evidence="7">
    <location>
        <begin position="1"/>
        <end position="62"/>
    </location>
</feature>
<dbReference type="PANTHER" id="PTHR13291:SF0">
    <property type="entry name" value="JOSEPHIN-LIKE PROTEIN"/>
    <property type="match status" value="1"/>
</dbReference>
<gene>
    <name evidence="9" type="ORF">NAEGRDRAFT_68435</name>
</gene>
<dbReference type="GO" id="GO:0016579">
    <property type="term" value="P:protein deubiquitination"/>
    <property type="evidence" value="ECO:0007669"/>
    <property type="project" value="InterPro"/>
</dbReference>
<evidence type="ECO:0000259" key="8">
    <source>
        <dbReference type="PROSITE" id="PS50957"/>
    </source>
</evidence>
<feature type="compositionally biased region" description="Polar residues" evidence="7">
    <location>
        <begin position="1"/>
        <end position="13"/>
    </location>
</feature>
<dbReference type="InterPro" id="IPR006155">
    <property type="entry name" value="Josephin"/>
</dbReference>
<dbReference type="PROSITE" id="PS50957">
    <property type="entry name" value="JOSEPHIN"/>
    <property type="match status" value="1"/>
</dbReference>
<evidence type="ECO:0000256" key="3">
    <source>
        <dbReference type="ARBA" id="ARBA00022670"/>
    </source>
</evidence>
<keyword evidence="10" id="KW-1185">Reference proteome</keyword>
<keyword evidence="4" id="KW-0833">Ubl conjugation pathway</keyword>
<dbReference type="Proteomes" id="UP000006671">
    <property type="component" value="Unassembled WGS sequence"/>
</dbReference>
<evidence type="ECO:0000313" key="9">
    <source>
        <dbReference type="EMBL" id="EFC43728.1"/>
    </source>
</evidence>
<feature type="compositionally biased region" description="Polar residues" evidence="7">
    <location>
        <begin position="44"/>
        <end position="62"/>
    </location>
</feature>
<feature type="region of interest" description="Disordered" evidence="7">
    <location>
        <begin position="78"/>
        <end position="106"/>
    </location>
</feature>
<dbReference type="KEGG" id="ngr:NAEGRDRAFT_68435"/>
<evidence type="ECO:0000256" key="4">
    <source>
        <dbReference type="ARBA" id="ARBA00022786"/>
    </source>
</evidence>
<evidence type="ECO:0000256" key="7">
    <source>
        <dbReference type="SAM" id="MobiDB-lite"/>
    </source>
</evidence>
<dbReference type="SMART" id="SM01246">
    <property type="entry name" value="Josephin"/>
    <property type="match status" value="1"/>
</dbReference>
<dbReference type="GO" id="GO:0006508">
    <property type="term" value="P:proteolysis"/>
    <property type="evidence" value="ECO:0007669"/>
    <property type="project" value="UniProtKB-KW"/>
</dbReference>
<evidence type="ECO:0000256" key="2">
    <source>
        <dbReference type="ARBA" id="ARBA00012759"/>
    </source>
</evidence>
<dbReference type="OrthoDB" id="422700at2759"/>
<accession>D2VHT1</accession>
<comment type="caution">
    <text evidence="6">Lacks conserved residue(s) required for the propagation of feature annotation.</text>
</comment>
<dbReference type="EMBL" id="GG738872">
    <property type="protein sequence ID" value="EFC43728.1"/>
    <property type="molecule type" value="Genomic_DNA"/>
</dbReference>
<evidence type="ECO:0000256" key="5">
    <source>
        <dbReference type="ARBA" id="ARBA00022801"/>
    </source>
</evidence>
<feature type="compositionally biased region" description="Basic and acidic residues" evidence="7">
    <location>
        <begin position="83"/>
        <end position="106"/>
    </location>
</feature>
<evidence type="ECO:0000256" key="1">
    <source>
        <dbReference type="ARBA" id="ARBA00000707"/>
    </source>
</evidence>
<dbReference type="RefSeq" id="XP_002676472.1">
    <property type="nucleotide sequence ID" value="XM_002676426.1"/>
</dbReference>
<evidence type="ECO:0000313" key="10">
    <source>
        <dbReference type="Proteomes" id="UP000006671"/>
    </source>
</evidence>
<comment type="catalytic activity">
    <reaction evidence="1">
        <text>Thiol-dependent hydrolysis of ester, thioester, amide, peptide and isopeptide bonds formed by the C-terminal Gly of ubiquitin (a 76-residue protein attached to proteins as an intracellular targeting signal).</text>
        <dbReference type="EC" id="3.4.19.12"/>
    </reaction>
</comment>
<keyword evidence="3" id="KW-0645">Protease</keyword>
<organism evidence="10">
    <name type="scientific">Naegleria gruberi</name>
    <name type="common">Amoeba</name>
    <dbReference type="NCBI Taxonomy" id="5762"/>
    <lineage>
        <taxon>Eukaryota</taxon>
        <taxon>Discoba</taxon>
        <taxon>Heterolobosea</taxon>
        <taxon>Tetramitia</taxon>
        <taxon>Eutetramitia</taxon>
        <taxon>Vahlkampfiidae</taxon>
        <taxon>Naegleria</taxon>
    </lineage>
</organism>
<dbReference type="VEuPathDB" id="AmoebaDB:NAEGRDRAFT_68435"/>
<dbReference type="GO" id="GO:0004843">
    <property type="term" value="F:cysteine-type deubiquitinase activity"/>
    <property type="evidence" value="ECO:0007669"/>
    <property type="project" value="UniProtKB-EC"/>
</dbReference>
<proteinExistence type="predicted"/>
<feature type="domain" description="Josephin" evidence="8">
    <location>
        <begin position="143"/>
        <end position="359"/>
    </location>
</feature>
<protein>
    <recommendedName>
        <fullName evidence="2">ubiquitinyl hydrolase 1</fullName>
        <ecNumber evidence="2">3.4.19.12</ecNumber>
    </recommendedName>
</protein>
<dbReference type="GeneID" id="8847623"/>